<dbReference type="SUPFAM" id="SSF88659">
    <property type="entry name" value="Sigma3 and sigma4 domains of RNA polymerase sigma factors"/>
    <property type="match status" value="1"/>
</dbReference>
<dbReference type="Pfam" id="PF02001">
    <property type="entry name" value="DUF134"/>
    <property type="match status" value="1"/>
</dbReference>
<dbReference type="InterPro" id="IPR002852">
    <property type="entry name" value="UPF0251"/>
</dbReference>
<dbReference type="RefSeq" id="WP_270453234.1">
    <property type="nucleotide sequence ID" value="NZ_JADPIE010000002.1"/>
</dbReference>
<organism evidence="4 5">
    <name type="scientific">Halonatronomonas betaini</name>
    <dbReference type="NCBI Taxonomy" id="2778430"/>
    <lineage>
        <taxon>Bacteria</taxon>
        <taxon>Bacillati</taxon>
        <taxon>Bacillota</taxon>
        <taxon>Clostridia</taxon>
        <taxon>Halanaerobiales</taxon>
        <taxon>Halarsenatibacteraceae</taxon>
        <taxon>Halonatronomonas</taxon>
    </lineage>
</organism>
<keyword evidence="5" id="KW-1185">Reference proteome</keyword>
<protein>
    <recommendedName>
        <fullName evidence="2">UPF0251 protein I0Q91_04725</fullName>
    </recommendedName>
</protein>
<comment type="caution">
    <text evidence="4">The sequence shown here is derived from an EMBL/GenBank/DDBJ whole genome shotgun (WGS) entry which is preliminary data.</text>
</comment>
<evidence type="ECO:0000256" key="2">
    <source>
        <dbReference type="HAMAP-Rule" id="MF_00674"/>
    </source>
</evidence>
<proteinExistence type="inferred from homology"/>
<evidence type="ECO:0000313" key="4">
    <source>
        <dbReference type="EMBL" id="MBF8436376.1"/>
    </source>
</evidence>
<dbReference type="PANTHER" id="PTHR37478:SF2">
    <property type="entry name" value="UPF0251 PROTEIN TK0562"/>
    <property type="match status" value="1"/>
</dbReference>
<dbReference type="EMBL" id="JADPIE010000002">
    <property type="protein sequence ID" value="MBF8436376.1"/>
    <property type="molecule type" value="Genomic_DNA"/>
</dbReference>
<comment type="similarity">
    <text evidence="1 2">Belongs to the UPF0251 family.</text>
</comment>
<dbReference type="InterPro" id="IPR036388">
    <property type="entry name" value="WH-like_DNA-bd_sf"/>
</dbReference>
<reference evidence="4" key="1">
    <citation type="submission" date="2020-11" db="EMBL/GenBank/DDBJ databases">
        <title>Halonatronomonas betainensis gen. nov., sp. nov. a novel haloalkaliphilic representative of the family Halanaerobiacae capable of betaine degradation.</title>
        <authorList>
            <person name="Boltyanskaya Y."/>
            <person name="Kevbrin V."/>
            <person name="Detkova E."/>
            <person name="Grouzdev D.S."/>
            <person name="Koziaeva V."/>
            <person name="Zhilina T."/>
        </authorList>
    </citation>
    <scope>NUCLEOTIDE SEQUENCE</scope>
    <source>
        <strain evidence="4">Z-7014</strain>
    </source>
</reference>
<name>A0A931F784_9FIRM</name>
<sequence>MPRPPKIRKIQSKPERTYFKPPGIPMQELEELIISFEEMETIRLSDYKGLSQQEGADKMEVSRPTYQRILVNARKKVAEALTEGKAIRIEGGTYQVAKKGRGRKRNRQKCPKGEC</sequence>
<evidence type="ECO:0000313" key="5">
    <source>
        <dbReference type="Proteomes" id="UP000621436"/>
    </source>
</evidence>
<dbReference type="InterPro" id="IPR013324">
    <property type="entry name" value="RNA_pol_sigma_r3/r4-like"/>
</dbReference>
<dbReference type="PANTHER" id="PTHR37478">
    <property type="match status" value="1"/>
</dbReference>
<feature type="region of interest" description="Disordered" evidence="3">
    <location>
        <begin position="1"/>
        <end position="22"/>
    </location>
</feature>
<evidence type="ECO:0000256" key="1">
    <source>
        <dbReference type="ARBA" id="ARBA00009350"/>
    </source>
</evidence>
<dbReference type="Gene3D" id="1.10.10.10">
    <property type="entry name" value="Winged helix-like DNA-binding domain superfamily/Winged helix DNA-binding domain"/>
    <property type="match status" value="1"/>
</dbReference>
<dbReference type="Proteomes" id="UP000621436">
    <property type="component" value="Unassembled WGS sequence"/>
</dbReference>
<dbReference type="HAMAP" id="MF_00674">
    <property type="entry name" value="UPF0251"/>
    <property type="match status" value="1"/>
</dbReference>
<evidence type="ECO:0000256" key="3">
    <source>
        <dbReference type="SAM" id="MobiDB-lite"/>
    </source>
</evidence>
<accession>A0A931F784</accession>
<feature type="compositionally biased region" description="Basic residues" evidence="3">
    <location>
        <begin position="1"/>
        <end position="11"/>
    </location>
</feature>
<gene>
    <name evidence="4" type="ORF">I0Q91_04725</name>
</gene>
<dbReference type="AlphaFoldDB" id="A0A931F784"/>